<feature type="region of interest" description="Disordered" evidence="1">
    <location>
        <begin position="1"/>
        <end position="26"/>
    </location>
</feature>
<dbReference type="OrthoDB" id="3364141at2759"/>
<gene>
    <name evidence="2" type="ORF">PHACADRAFT_258163</name>
</gene>
<dbReference type="EMBL" id="JH930473">
    <property type="protein sequence ID" value="EKM54357.1"/>
    <property type="molecule type" value="Genomic_DNA"/>
</dbReference>
<dbReference type="GeneID" id="18917041"/>
<accession>K5WVB1</accession>
<organism evidence="2 3">
    <name type="scientific">Phanerochaete carnosa (strain HHB-10118-sp)</name>
    <name type="common">White-rot fungus</name>
    <name type="synonym">Peniophora carnosa</name>
    <dbReference type="NCBI Taxonomy" id="650164"/>
    <lineage>
        <taxon>Eukaryota</taxon>
        <taxon>Fungi</taxon>
        <taxon>Dikarya</taxon>
        <taxon>Basidiomycota</taxon>
        <taxon>Agaricomycotina</taxon>
        <taxon>Agaricomycetes</taxon>
        <taxon>Polyporales</taxon>
        <taxon>Phanerochaetaceae</taxon>
        <taxon>Phanerochaete</taxon>
    </lineage>
</organism>
<evidence type="ECO:0000313" key="2">
    <source>
        <dbReference type="EMBL" id="EKM54357.1"/>
    </source>
</evidence>
<evidence type="ECO:0000313" key="3">
    <source>
        <dbReference type="Proteomes" id="UP000008370"/>
    </source>
</evidence>
<dbReference type="KEGG" id="pco:PHACADRAFT_258163"/>
<sequence length="146" mass="16338">MLPGSVEEPTSPAAAPDIPDVTMKSRSWYEPEKDRIVIVDLDDYDVDEPADEPSVRVNGALLDRLRLHREPDFQADLAPPDSSKALVLFKPLSPPLTMGNMGRVEVPRVTLSMNDQSVRNMSDDVIVNEVPLYDDYDDDAMEIEQI</sequence>
<dbReference type="Proteomes" id="UP000008370">
    <property type="component" value="Unassembled WGS sequence"/>
</dbReference>
<protein>
    <submittedName>
        <fullName evidence="2">Uncharacterized protein</fullName>
    </submittedName>
</protein>
<reference evidence="2 3" key="1">
    <citation type="journal article" date="2012" name="BMC Genomics">
        <title>Comparative genomics of the white-rot fungi, Phanerochaete carnosa and P. chrysosporium, to elucidate the genetic basis of the distinct wood types they colonize.</title>
        <authorList>
            <person name="Suzuki H."/>
            <person name="MacDonald J."/>
            <person name="Syed K."/>
            <person name="Salamov A."/>
            <person name="Hori C."/>
            <person name="Aerts A."/>
            <person name="Henrissat B."/>
            <person name="Wiebenga A."/>
            <person name="vanKuyk P.A."/>
            <person name="Barry K."/>
            <person name="Lindquist E."/>
            <person name="LaButti K."/>
            <person name="Lapidus A."/>
            <person name="Lucas S."/>
            <person name="Coutinho P."/>
            <person name="Gong Y."/>
            <person name="Samejima M."/>
            <person name="Mahadevan R."/>
            <person name="Abou-Zaid M."/>
            <person name="de Vries R.P."/>
            <person name="Igarashi K."/>
            <person name="Yadav J.S."/>
            <person name="Grigoriev I.V."/>
            <person name="Master E.R."/>
        </authorList>
    </citation>
    <scope>NUCLEOTIDE SEQUENCE [LARGE SCALE GENOMIC DNA]</scope>
    <source>
        <strain evidence="2 3">HHB-10118-sp</strain>
    </source>
</reference>
<proteinExistence type="predicted"/>
<keyword evidence="3" id="KW-1185">Reference proteome</keyword>
<evidence type="ECO:0000256" key="1">
    <source>
        <dbReference type="SAM" id="MobiDB-lite"/>
    </source>
</evidence>
<dbReference type="RefSeq" id="XP_007397055.1">
    <property type="nucleotide sequence ID" value="XM_007396993.1"/>
</dbReference>
<dbReference type="AlphaFoldDB" id="K5WVB1"/>
<dbReference type="HOGENOM" id="CLU_1778145_0_0_1"/>
<dbReference type="InParanoid" id="K5WVB1"/>
<name>K5WVB1_PHACS</name>
<dbReference type="STRING" id="650164.K5WVB1"/>